<evidence type="ECO:0000256" key="3">
    <source>
        <dbReference type="ARBA" id="ARBA00012856"/>
    </source>
</evidence>
<dbReference type="SUPFAM" id="SSF53597">
    <property type="entry name" value="Dihydrofolate reductase-like"/>
    <property type="match status" value="1"/>
</dbReference>
<organism evidence="10 11">
    <name type="scientific">Nocardioides albidus</name>
    <dbReference type="NCBI Taxonomy" id="1517589"/>
    <lineage>
        <taxon>Bacteria</taxon>
        <taxon>Bacillati</taxon>
        <taxon>Actinomycetota</taxon>
        <taxon>Actinomycetes</taxon>
        <taxon>Propionibacteriales</taxon>
        <taxon>Nocardioidaceae</taxon>
        <taxon>Nocardioides</taxon>
    </lineage>
</organism>
<reference evidence="10 11" key="1">
    <citation type="journal article" date="2016" name="Int. J. Syst. Evol. Microbiol.">
        <title>Nocardioides albidus sp. nov., an actinobacterium isolated from garden soil.</title>
        <authorList>
            <person name="Singh H."/>
            <person name="Du J."/>
            <person name="Trinh H."/>
            <person name="Won K."/>
            <person name="Yang J.E."/>
            <person name="Yin C."/>
            <person name="Kook M."/>
            <person name="Yi T.H."/>
        </authorList>
    </citation>
    <scope>NUCLEOTIDE SEQUENCE [LARGE SCALE GENOMIC DNA]</scope>
    <source>
        <strain evidence="10 11">CCTCC AB 2015297</strain>
    </source>
</reference>
<accession>A0A5C4VU51</accession>
<dbReference type="InterPro" id="IPR017925">
    <property type="entry name" value="DHFR_CS"/>
</dbReference>
<evidence type="ECO:0000256" key="5">
    <source>
        <dbReference type="ARBA" id="ARBA00022857"/>
    </source>
</evidence>
<dbReference type="GO" id="GO:0046452">
    <property type="term" value="P:dihydrofolate metabolic process"/>
    <property type="evidence" value="ECO:0007669"/>
    <property type="project" value="TreeGrafter"/>
</dbReference>
<comment type="caution">
    <text evidence="10">The sequence shown here is derived from an EMBL/GenBank/DDBJ whole genome shotgun (WGS) entry which is preliminary data.</text>
</comment>
<protein>
    <recommendedName>
        <fullName evidence="3 7">Dihydrofolate reductase</fullName>
        <ecNumber evidence="3 7">1.5.1.3</ecNumber>
    </recommendedName>
</protein>
<feature type="domain" description="DHFR" evidence="9">
    <location>
        <begin position="8"/>
        <end position="173"/>
    </location>
</feature>
<dbReference type="Proteomes" id="UP000313231">
    <property type="component" value="Unassembled WGS sequence"/>
</dbReference>
<evidence type="ECO:0000256" key="2">
    <source>
        <dbReference type="ARBA" id="ARBA00009539"/>
    </source>
</evidence>
<dbReference type="RefSeq" id="WP_139622921.1">
    <property type="nucleotide sequence ID" value="NZ_VDMP01000024.1"/>
</dbReference>
<dbReference type="Gene3D" id="3.40.430.10">
    <property type="entry name" value="Dihydrofolate Reductase, subunit A"/>
    <property type="match status" value="1"/>
</dbReference>
<evidence type="ECO:0000313" key="11">
    <source>
        <dbReference type="Proteomes" id="UP000313231"/>
    </source>
</evidence>
<evidence type="ECO:0000259" key="9">
    <source>
        <dbReference type="PROSITE" id="PS51330"/>
    </source>
</evidence>
<evidence type="ECO:0000256" key="7">
    <source>
        <dbReference type="PIRNR" id="PIRNR000194"/>
    </source>
</evidence>
<dbReference type="AlphaFoldDB" id="A0A5C4VU51"/>
<gene>
    <name evidence="10" type="ORF">FHP29_10975</name>
</gene>
<evidence type="ECO:0000256" key="6">
    <source>
        <dbReference type="ARBA" id="ARBA00023002"/>
    </source>
</evidence>
<dbReference type="PRINTS" id="PR00070">
    <property type="entry name" value="DHFR"/>
</dbReference>
<dbReference type="OrthoDB" id="9804315at2"/>
<keyword evidence="5 7" id="KW-0521">NADP</keyword>
<dbReference type="InterPro" id="IPR024072">
    <property type="entry name" value="DHFR-like_dom_sf"/>
</dbReference>
<evidence type="ECO:0000256" key="8">
    <source>
        <dbReference type="RuleBase" id="RU004474"/>
    </source>
</evidence>
<keyword evidence="4 7" id="KW-0554">One-carbon metabolism</keyword>
<comment type="catalytic activity">
    <reaction evidence="7">
        <text>(6S)-5,6,7,8-tetrahydrofolate + NADP(+) = 7,8-dihydrofolate + NADPH + H(+)</text>
        <dbReference type="Rhea" id="RHEA:15009"/>
        <dbReference type="ChEBI" id="CHEBI:15378"/>
        <dbReference type="ChEBI" id="CHEBI:57451"/>
        <dbReference type="ChEBI" id="CHEBI:57453"/>
        <dbReference type="ChEBI" id="CHEBI:57783"/>
        <dbReference type="ChEBI" id="CHEBI:58349"/>
        <dbReference type="EC" id="1.5.1.3"/>
    </reaction>
</comment>
<dbReference type="PROSITE" id="PS51330">
    <property type="entry name" value="DHFR_2"/>
    <property type="match status" value="1"/>
</dbReference>
<dbReference type="InterPro" id="IPR001796">
    <property type="entry name" value="DHFR_dom"/>
</dbReference>
<keyword evidence="11" id="KW-1185">Reference proteome</keyword>
<dbReference type="EMBL" id="VDMP01000024">
    <property type="protein sequence ID" value="TNM39430.1"/>
    <property type="molecule type" value="Genomic_DNA"/>
</dbReference>
<dbReference type="CDD" id="cd00209">
    <property type="entry name" value="DHFR"/>
    <property type="match status" value="1"/>
</dbReference>
<name>A0A5C4VU51_9ACTN</name>
<dbReference type="EC" id="1.5.1.3" evidence="3 7"/>
<dbReference type="UniPathway" id="UPA00077">
    <property type="reaction ID" value="UER00158"/>
</dbReference>
<dbReference type="PANTHER" id="PTHR48069">
    <property type="entry name" value="DIHYDROFOLATE REDUCTASE"/>
    <property type="match status" value="1"/>
</dbReference>
<dbReference type="GO" id="GO:0006730">
    <property type="term" value="P:one-carbon metabolic process"/>
    <property type="evidence" value="ECO:0007669"/>
    <property type="project" value="UniProtKB-KW"/>
</dbReference>
<comment type="similarity">
    <text evidence="2 7 8">Belongs to the dihydrofolate reductase family.</text>
</comment>
<dbReference type="PIRSF" id="PIRSF000194">
    <property type="entry name" value="DHFR"/>
    <property type="match status" value="1"/>
</dbReference>
<dbReference type="GO" id="GO:0046655">
    <property type="term" value="P:folic acid metabolic process"/>
    <property type="evidence" value="ECO:0007669"/>
    <property type="project" value="TreeGrafter"/>
</dbReference>
<dbReference type="PANTHER" id="PTHR48069:SF3">
    <property type="entry name" value="DIHYDROFOLATE REDUCTASE"/>
    <property type="match status" value="1"/>
</dbReference>
<dbReference type="PROSITE" id="PS00075">
    <property type="entry name" value="DHFR_1"/>
    <property type="match status" value="1"/>
</dbReference>
<comment type="function">
    <text evidence="7">Key enzyme in folate metabolism. Catalyzes an essential reaction for de novo glycine and purine synthesis, and for DNA precursor synthesis.</text>
</comment>
<proteinExistence type="inferred from homology"/>
<evidence type="ECO:0000313" key="10">
    <source>
        <dbReference type="EMBL" id="TNM39430.1"/>
    </source>
</evidence>
<dbReference type="InterPro" id="IPR012259">
    <property type="entry name" value="DHFR"/>
</dbReference>
<comment type="pathway">
    <text evidence="1 7">Cofactor biosynthesis; tetrahydrofolate biosynthesis; 5,6,7,8-tetrahydrofolate from 7,8-dihydrofolate: step 1/1.</text>
</comment>
<dbReference type="GO" id="GO:0005829">
    <property type="term" value="C:cytosol"/>
    <property type="evidence" value="ECO:0007669"/>
    <property type="project" value="TreeGrafter"/>
</dbReference>
<dbReference type="GO" id="GO:0050661">
    <property type="term" value="F:NADP binding"/>
    <property type="evidence" value="ECO:0007669"/>
    <property type="project" value="InterPro"/>
</dbReference>
<dbReference type="Pfam" id="PF00186">
    <property type="entry name" value="DHFR_1"/>
    <property type="match status" value="1"/>
</dbReference>
<keyword evidence="6 7" id="KW-0560">Oxidoreductase</keyword>
<sequence length="173" mass="18582">MSTPAGRRVTLVAAVAENGVIGAGADIPWRISADFQHFKATTMGHVLLLGRTTHDGIGRPLPGRTTIVLTRDPSYAADGVEVAHSITDALALADRLLDGEPADRQVMVGGGAAVYAAAMPYADEQVISEIPMSPDGDTHYPEFSPRRWAEVRREPREGFTVVWWERVFACGGA</sequence>
<evidence type="ECO:0000256" key="1">
    <source>
        <dbReference type="ARBA" id="ARBA00004903"/>
    </source>
</evidence>
<dbReference type="GO" id="GO:0004146">
    <property type="term" value="F:dihydrofolate reductase activity"/>
    <property type="evidence" value="ECO:0007669"/>
    <property type="project" value="UniProtKB-EC"/>
</dbReference>
<evidence type="ECO:0000256" key="4">
    <source>
        <dbReference type="ARBA" id="ARBA00022563"/>
    </source>
</evidence>
<dbReference type="GO" id="GO:0046654">
    <property type="term" value="P:tetrahydrofolate biosynthetic process"/>
    <property type="evidence" value="ECO:0007669"/>
    <property type="project" value="UniProtKB-UniPathway"/>
</dbReference>